<dbReference type="RefSeq" id="WP_382369015.1">
    <property type="nucleotide sequence ID" value="NZ_JBHRZI010000005.1"/>
</dbReference>
<feature type="domain" description="Bacterial transcriptional activator" evidence="3">
    <location>
        <begin position="17"/>
        <end position="160"/>
    </location>
</feature>
<dbReference type="SUPFAM" id="SSF48452">
    <property type="entry name" value="TPR-like"/>
    <property type="match status" value="1"/>
</dbReference>
<dbReference type="SUPFAM" id="SSF55073">
    <property type="entry name" value="Nucleotide cyclase"/>
    <property type="match status" value="1"/>
</dbReference>
<dbReference type="Pfam" id="PF13191">
    <property type="entry name" value="AAA_16"/>
    <property type="match status" value="1"/>
</dbReference>
<dbReference type="InterPro" id="IPR051677">
    <property type="entry name" value="AfsR-DnrI-RedD_regulator"/>
</dbReference>
<protein>
    <submittedName>
        <fullName evidence="4">BTAD domain-containing putative transcriptional regulator</fullName>
    </submittedName>
</protein>
<dbReference type="InterPro" id="IPR029787">
    <property type="entry name" value="Nucleotide_cyclase"/>
</dbReference>
<dbReference type="InterPro" id="IPR011990">
    <property type="entry name" value="TPR-like_helical_dom_sf"/>
</dbReference>
<dbReference type="InterPro" id="IPR041664">
    <property type="entry name" value="AAA_16"/>
</dbReference>
<comment type="caution">
    <text evidence="4">The sequence shown here is derived from an EMBL/GenBank/DDBJ whole genome shotgun (WGS) entry which is preliminary data.</text>
</comment>
<dbReference type="CDD" id="cd15831">
    <property type="entry name" value="BTAD"/>
    <property type="match status" value="1"/>
</dbReference>
<keyword evidence="2" id="KW-0804">Transcription</keyword>
<keyword evidence="1" id="KW-0805">Transcription regulation</keyword>
<keyword evidence="5" id="KW-1185">Reference proteome</keyword>
<accession>A0ABV8BK41</accession>
<evidence type="ECO:0000313" key="5">
    <source>
        <dbReference type="Proteomes" id="UP001595690"/>
    </source>
</evidence>
<dbReference type="InterPro" id="IPR005158">
    <property type="entry name" value="BTAD"/>
</dbReference>
<dbReference type="Proteomes" id="UP001595690">
    <property type="component" value="Unassembled WGS sequence"/>
</dbReference>
<dbReference type="PANTHER" id="PTHR35807:SF1">
    <property type="entry name" value="TRANSCRIPTIONAL REGULATOR REDD"/>
    <property type="match status" value="1"/>
</dbReference>
<gene>
    <name evidence="4" type="ORF">ACFOWZ_04380</name>
</gene>
<dbReference type="SMART" id="SM01043">
    <property type="entry name" value="BTAD"/>
    <property type="match status" value="1"/>
</dbReference>
<evidence type="ECO:0000256" key="1">
    <source>
        <dbReference type="ARBA" id="ARBA00023015"/>
    </source>
</evidence>
<dbReference type="Pfam" id="PF03704">
    <property type="entry name" value="BTAD"/>
    <property type="match status" value="1"/>
</dbReference>
<dbReference type="Gene3D" id="1.25.40.10">
    <property type="entry name" value="Tetratricopeptide repeat domain"/>
    <property type="match status" value="1"/>
</dbReference>
<dbReference type="InterPro" id="IPR027417">
    <property type="entry name" value="P-loop_NTPase"/>
</dbReference>
<evidence type="ECO:0000259" key="3">
    <source>
        <dbReference type="SMART" id="SM01043"/>
    </source>
</evidence>
<dbReference type="PANTHER" id="PTHR35807">
    <property type="entry name" value="TRANSCRIPTIONAL REGULATOR REDD-RELATED"/>
    <property type="match status" value="1"/>
</dbReference>
<name>A0ABV8BK41_9PSEU</name>
<dbReference type="SUPFAM" id="SSF52540">
    <property type="entry name" value="P-loop containing nucleoside triphosphate hydrolases"/>
    <property type="match status" value="1"/>
</dbReference>
<proteinExistence type="predicted"/>
<evidence type="ECO:0000313" key="4">
    <source>
        <dbReference type="EMBL" id="MFC3890698.1"/>
    </source>
</evidence>
<reference evidence="5" key="1">
    <citation type="journal article" date="2019" name="Int. J. Syst. Evol. Microbiol.">
        <title>The Global Catalogue of Microorganisms (GCM) 10K type strain sequencing project: providing services to taxonomists for standard genome sequencing and annotation.</title>
        <authorList>
            <consortium name="The Broad Institute Genomics Platform"/>
            <consortium name="The Broad Institute Genome Sequencing Center for Infectious Disease"/>
            <person name="Wu L."/>
            <person name="Ma J."/>
        </authorList>
    </citation>
    <scope>NUCLEOTIDE SEQUENCE [LARGE SCALE GENOMIC DNA]</scope>
    <source>
        <strain evidence="5">CGMCC 4.7405</strain>
    </source>
</reference>
<sequence length="632" mass="68013">MRTQAPGYILCVDSQQVDSHVFAQYAEQGRAKLASAPAEAAGLLREALSLWRGPALADLVETGIVWPELAALQNARLDALEDLFEAELACGRHQAVLSELEILVETESLRERACEQLMLALYRCGRHADALAVFAKARTALVDLGLEPGWRLRNLQQSILSHDPALSLPERVEVVSVPRQRELPVGSVPLDNRRVVSVLLIRAHPAVDEDSLMRPVDARLDAVAAEIRRIAGDHGGAVVAALGSTTAVLFDGRPGAERAVRAAGELRSALHTPIDASSALRVTIAVVTDEAGVHHPGPGGAPVVAGGIVECAHRMLATVPDGHIELCPQTKAAAGVADDDELLPFIDREREMALLGDMLNLVRHRCRPHLVTVLGDESIGKTRLLREFTRTLADEPVHVLHDTGLPGEGPLAMPGRVLSRLCGITDSDEPAEATAKLTAALGSLVARDDEREWMGRWLRPFVDPPGDDSHLPHLAEILHAWCVFLADTAVREPVVLIFDDLHVVDAAVQDALEGLAESARAVPMLVVVSAHPGLLRQRPGWGGGKRYAATITLDPLSDAGVERMLQVPATTRNRSLTRAMRTVATTLLAEPEQDDEARRLAIHRLVRSAPQWAVETKELAPSCGKSSTSDGS</sequence>
<dbReference type="EMBL" id="JBHRZI010000005">
    <property type="protein sequence ID" value="MFC3890698.1"/>
    <property type="molecule type" value="Genomic_DNA"/>
</dbReference>
<organism evidence="4 5">
    <name type="scientific">Lentzea rhizosphaerae</name>
    <dbReference type="NCBI Taxonomy" id="2041025"/>
    <lineage>
        <taxon>Bacteria</taxon>
        <taxon>Bacillati</taxon>
        <taxon>Actinomycetota</taxon>
        <taxon>Actinomycetes</taxon>
        <taxon>Pseudonocardiales</taxon>
        <taxon>Pseudonocardiaceae</taxon>
        <taxon>Lentzea</taxon>
    </lineage>
</organism>
<evidence type="ECO:0000256" key="2">
    <source>
        <dbReference type="ARBA" id="ARBA00023163"/>
    </source>
</evidence>